<dbReference type="Proteomes" id="UP000606274">
    <property type="component" value="Unassembled WGS sequence"/>
</dbReference>
<sequence length="268" mass="28767">MDFPGATSDSAVVFTPPLPSYSEAVQNPQPSSPPPTYGEAVGVLPVNTTVSPYPILSIPTETTQPYTTPHNSTRPTHTVFVQPSHHQLPQWQQQQQQGGSLGPAPTVTTCPHCQHQITTSVRYRPGGTAWATCCLLTVVGGTEPRDSLERDRASGLSERDRARDSLERDRASGLSGTERSSRVARDGEELTGRSGTERSSRVAQGRRGAHGSLRDGEELTGRSGTERSSQGRSGTERSSRVAQGRRGAHRHGGDPLEDLGGAELTWRA</sequence>
<dbReference type="EMBL" id="JABFDY010000024">
    <property type="protein sequence ID" value="KAF7689824.1"/>
    <property type="molecule type" value="Genomic_DNA"/>
</dbReference>
<evidence type="ECO:0000313" key="3">
    <source>
        <dbReference type="EMBL" id="KAF7689824.1"/>
    </source>
</evidence>
<organism evidence="3 4">
    <name type="scientific">Silurus meridionalis</name>
    <name type="common">Southern catfish</name>
    <name type="synonym">Silurus soldatovi meridionalis</name>
    <dbReference type="NCBI Taxonomy" id="175797"/>
    <lineage>
        <taxon>Eukaryota</taxon>
        <taxon>Metazoa</taxon>
        <taxon>Chordata</taxon>
        <taxon>Craniata</taxon>
        <taxon>Vertebrata</taxon>
        <taxon>Euteleostomi</taxon>
        <taxon>Actinopterygii</taxon>
        <taxon>Neopterygii</taxon>
        <taxon>Teleostei</taxon>
        <taxon>Ostariophysi</taxon>
        <taxon>Siluriformes</taxon>
        <taxon>Siluridae</taxon>
        <taxon>Silurus</taxon>
    </lineage>
</organism>
<feature type="compositionally biased region" description="Polar residues" evidence="1">
    <location>
        <begin position="222"/>
        <end position="233"/>
    </location>
</feature>
<name>A0A8T0ACG5_SILME</name>
<feature type="region of interest" description="Disordered" evidence="1">
    <location>
        <begin position="1"/>
        <end position="40"/>
    </location>
</feature>
<feature type="compositionally biased region" description="Low complexity" evidence="1">
    <location>
        <begin position="84"/>
        <end position="98"/>
    </location>
</feature>
<feature type="domain" description="LITAF" evidence="2">
    <location>
        <begin position="104"/>
        <end position="140"/>
    </location>
</feature>
<evidence type="ECO:0000259" key="2">
    <source>
        <dbReference type="Pfam" id="PF10601"/>
    </source>
</evidence>
<dbReference type="Pfam" id="PF10601">
    <property type="entry name" value="zf-LITAF-like"/>
    <property type="match status" value="1"/>
</dbReference>
<protein>
    <recommendedName>
        <fullName evidence="2">LITAF domain-containing protein</fullName>
    </recommendedName>
</protein>
<proteinExistence type="predicted"/>
<feature type="compositionally biased region" description="Basic and acidic residues" evidence="1">
    <location>
        <begin position="145"/>
        <end position="171"/>
    </location>
</feature>
<feature type="region of interest" description="Disordered" evidence="1">
    <location>
        <begin position="84"/>
        <end position="103"/>
    </location>
</feature>
<keyword evidence="4" id="KW-1185">Reference proteome</keyword>
<feature type="compositionally biased region" description="Basic and acidic residues" evidence="1">
    <location>
        <begin position="179"/>
        <end position="200"/>
    </location>
</feature>
<feature type="region of interest" description="Disordered" evidence="1">
    <location>
        <begin position="145"/>
        <end position="268"/>
    </location>
</feature>
<evidence type="ECO:0000256" key="1">
    <source>
        <dbReference type="SAM" id="MobiDB-lite"/>
    </source>
</evidence>
<gene>
    <name evidence="3" type="ORF">HF521_013177</name>
</gene>
<dbReference type="InterPro" id="IPR006629">
    <property type="entry name" value="LITAF"/>
</dbReference>
<accession>A0A8T0ACG5</accession>
<dbReference type="AlphaFoldDB" id="A0A8T0ACG5"/>
<evidence type="ECO:0000313" key="4">
    <source>
        <dbReference type="Proteomes" id="UP000606274"/>
    </source>
</evidence>
<comment type="caution">
    <text evidence="3">The sequence shown here is derived from an EMBL/GenBank/DDBJ whole genome shotgun (WGS) entry which is preliminary data.</text>
</comment>
<reference evidence="3" key="1">
    <citation type="submission" date="2020-08" db="EMBL/GenBank/DDBJ databases">
        <title>Chromosome-level assembly of Southern catfish (Silurus meridionalis) provides insights into visual adaptation to the nocturnal and benthic lifestyles.</title>
        <authorList>
            <person name="Zhang Y."/>
            <person name="Wang D."/>
            <person name="Peng Z."/>
        </authorList>
    </citation>
    <scope>NUCLEOTIDE SEQUENCE</scope>
    <source>
        <strain evidence="3">SWU-2019-XX</strain>
        <tissue evidence="3">Muscle</tissue>
    </source>
</reference>